<dbReference type="InterPro" id="IPR030379">
    <property type="entry name" value="G_SEPTIN_dom"/>
</dbReference>
<evidence type="ECO:0000313" key="4">
    <source>
        <dbReference type="EMBL" id="KAL2915834.1"/>
    </source>
</evidence>
<keyword evidence="5" id="KW-1185">Reference proteome</keyword>
<feature type="region of interest" description="Disordered" evidence="2">
    <location>
        <begin position="49"/>
        <end position="77"/>
    </location>
</feature>
<evidence type="ECO:0000256" key="2">
    <source>
        <dbReference type="SAM" id="MobiDB-lite"/>
    </source>
</evidence>
<accession>A0ABR4N8I9</accession>
<dbReference type="Gene3D" id="3.40.50.300">
    <property type="entry name" value="P-loop containing nucleotide triphosphate hydrolases"/>
    <property type="match status" value="1"/>
</dbReference>
<dbReference type="InterPro" id="IPR027417">
    <property type="entry name" value="P-loop_NTPase"/>
</dbReference>
<keyword evidence="1" id="KW-0547">Nucleotide-binding</keyword>
<comment type="similarity">
    <text evidence="1">Belongs to the TRAFAC class TrmE-Era-EngA-EngB-Septin-like GTPase superfamily. Septin GTPase family.</text>
</comment>
<organism evidence="4 5">
    <name type="scientific">Polyrhizophydium stewartii</name>
    <dbReference type="NCBI Taxonomy" id="2732419"/>
    <lineage>
        <taxon>Eukaryota</taxon>
        <taxon>Fungi</taxon>
        <taxon>Fungi incertae sedis</taxon>
        <taxon>Chytridiomycota</taxon>
        <taxon>Chytridiomycota incertae sedis</taxon>
        <taxon>Chytridiomycetes</taxon>
        <taxon>Rhizophydiales</taxon>
        <taxon>Rhizophydiales incertae sedis</taxon>
        <taxon>Polyrhizophydium</taxon>
    </lineage>
</organism>
<feature type="domain" description="Septin-type G" evidence="3">
    <location>
        <begin position="14"/>
        <end position="383"/>
    </location>
</feature>
<name>A0ABR4N8I9_9FUNG</name>
<evidence type="ECO:0000256" key="1">
    <source>
        <dbReference type="RuleBase" id="RU004560"/>
    </source>
</evidence>
<comment type="caution">
    <text evidence="4">The sequence shown here is derived from an EMBL/GenBank/DDBJ whole genome shotgun (WGS) entry which is preliminary data.</text>
</comment>
<reference evidence="4 5" key="1">
    <citation type="submission" date="2023-09" db="EMBL/GenBank/DDBJ databases">
        <title>Pangenome analysis of Batrachochytrium dendrobatidis and related Chytrids.</title>
        <authorList>
            <person name="Yacoub M.N."/>
            <person name="Stajich J.E."/>
            <person name="James T.Y."/>
        </authorList>
    </citation>
    <scope>NUCLEOTIDE SEQUENCE [LARGE SCALE GENOMIC DNA]</scope>
    <source>
        <strain evidence="4 5">JEL0888</strain>
    </source>
</reference>
<gene>
    <name evidence="4" type="ORF">HK105_204535</name>
</gene>
<dbReference type="Pfam" id="PF00735">
    <property type="entry name" value="Septin"/>
    <property type="match status" value="1"/>
</dbReference>
<dbReference type="SUPFAM" id="SSF52540">
    <property type="entry name" value="P-loop containing nucleoside triphosphate hydrolases"/>
    <property type="match status" value="1"/>
</dbReference>
<sequence length="408" mass="44069">MLPARTVVRSRKHNTHTFNLLVAGHARSGKSSFVATLFETLEVRKLHFPQPPAPAAPASPGAAPGATDSLDRGSVRSVTAPPAGSLLDLQLLALVQHGGEPGVAEKPLPPGRCAVPTPSLAAIECDSPYDPRERLLLNLIDSPGLEVPLALFASPDSPAAEAAAQHAAAQYLAPLLRYIESQFEATLAEESKVRRNPRSPDFMTHACVYMLNPDVIIAAGGLSLVDRLVLAKLCTRVNVVPVLAKSDLLTVRQLRSVRALVAANLHDHAIPVYSFPDDDADADADDEGDEEPPVNLAALVPFRLVNSEVTDDDPDALPFTGLVVNGKKILGREYTWGVVDVENPDHCDFIELKNALFGSHLDDLKHKTRAALYEQWRTERLIDSQSRGPAARLSASKNRASYVTMREE</sequence>
<dbReference type="Proteomes" id="UP001527925">
    <property type="component" value="Unassembled WGS sequence"/>
</dbReference>
<dbReference type="EMBL" id="JADGIZ020000020">
    <property type="protein sequence ID" value="KAL2915834.1"/>
    <property type="molecule type" value="Genomic_DNA"/>
</dbReference>
<evidence type="ECO:0000259" key="3">
    <source>
        <dbReference type="PROSITE" id="PS51719"/>
    </source>
</evidence>
<proteinExistence type="inferred from homology"/>
<keyword evidence="1" id="KW-0342">GTP-binding</keyword>
<evidence type="ECO:0000313" key="5">
    <source>
        <dbReference type="Proteomes" id="UP001527925"/>
    </source>
</evidence>
<dbReference type="PROSITE" id="PS51719">
    <property type="entry name" value="G_SEPTIN"/>
    <property type="match status" value="1"/>
</dbReference>
<protein>
    <recommendedName>
        <fullName evidence="3">Septin-type G domain-containing protein</fullName>
    </recommendedName>
</protein>
<dbReference type="PANTHER" id="PTHR18884">
    <property type="entry name" value="SEPTIN"/>
    <property type="match status" value="1"/>
</dbReference>